<accession>A0A1I1APY6</accession>
<dbReference type="AlphaFoldDB" id="A0A1I1APY6"/>
<dbReference type="STRING" id="490629.SAMN05216266_11044"/>
<gene>
    <name evidence="1" type="ORF">SAMN05216266_11044</name>
</gene>
<keyword evidence="2" id="KW-1185">Reference proteome</keyword>
<proteinExistence type="predicted"/>
<organism evidence="1 2">
    <name type="scientific">Amycolatopsis marina</name>
    <dbReference type="NCBI Taxonomy" id="490629"/>
    <lineage>
        <taxon>Bacteria</taxon>
        <taxon>Bacillati</taxon>
        <taxon>Actinomycetota</taxon>
        <taxon>Actinomycetes</taxon>
        <taxon>Pseudonocardiales</taxon>
        <taxon>Pseudonocardiaceae</taxon>
        <taxon>Amycolatopsis</taxon>
    </lineage>
</organism>
<evidence type="ECO:0000313" key="2">
    <source>
        <dbReference type="Proteomes" id="UP000243799"/>
    </source>
</evidence>
<name>A0A1I1APY6_9PSEU</name>
<protein>
    <submittedName>
        <fullName evidence="1">Uncharacterized protein</fullName>
    </submittedName>
</protein>
<evidence type="ECO:0000313" key="1">
    <source>
        <dbReference type="EMBL" id="SFB40074.1"/>
    </source>
</evidence>
<dbReference type="EMBL" id="FOKG01000010">
    <property type="protein sequence ID" value="SFB40074.1"/>
    <property type="molecule type" value="Genomic_DNA"/>
</dbReference>
<dbReference type="Proteomes" id="UP000243799">
    <property type="component" value="Unassembled WGS sequence"/>
</dbReference>
<reference evidence="2" key="1">
    <citation type="submission" date="2016-10" db="EMBL/GenBank/DDBJ databases">
        <authorList>
            <person name="Varghese N."/>
            <person name="Submissions S."/>
        </authorList>
    </citation>
    <scope>NUCLEOTIDE SEQUENCE [LARGE SCALE GENOMIC DNA]</scope>
    <source>
        <strain evidence="2">CGMCC 4.3568</strain>
    </source>
</reference>
<sequence length="41" mass="4460">MAVASTCVTGRDRRLVFEHLSGFTTGDRFPFVLVGYPGPSD</sequence>